<name>A0AAD8UHI0_GLOAC</name>
<reference evidence="1" key="1">
    <citation type="submission" date="2021-12" db="EMBL/GenBank/DDBJ databases">
        <title>Comparative genomics, transcriptomics and evolutionary studies reveal genomic signatures of adaptation to plant cell wall in hemibiotrophic fungi.</title>
        <authorList>
            <consortium name="DOE Joint Genome Institute"/>
            <person name="Baroncelli R."/>
            <person name="Diaz J.F."/>
            <person name="Benocci T."/>
            <person name="Peng M."/>
            <person name="Battaglia E."/>
            <person name="Haridas S."/>
            <person name="Andreopoulos W."/>
            <person name="Labutti K."/>
            <person name="Pangilinan J."/>
            <person name="Floch G.L."/>
            <person name="Makela M.R."/>
            <person name="Henrissat B."/>
            <person name="Grigoriev I.V."/>
            <person name="Crouch J.A."/>
            <person name="De Vries R.P."/>
            <person name="Sukno S.A."/>
            <person name="Thon M.R."/>
        </authorList>
    </citation>
    <scope>NUCLEOTIDE SEQUENCE</scope>
    <source>
        <strain evidence="1">CBS 112980</strain>
    </source>
</reference>
<accession>A0AAD8UHI0</accession>
<evidence type="ECO:0000313" key="1">
    <source>
        <dbReference type="EMBL" id="KAK1719330.1"/>
    </source>
</evidence>
<dbReference type="RefSeq" id="XP_060361414.1">
    <property type="nucleotide sequence ID" value="XM_060503249.1"/>
</dbReference>
<dbReference type="EMBL" id="JAHMHS010000097">
    <property type="protein sequence ID" value="KAK1719330.1"/>
    <property type="molecule type" value="Genomic_DNA"/>
</dbReference>
<dbReference type="GeneID" id="85387148"/>
<comment type="caution">
    <text evidence="1">The sequence shown here is derived from an EMBL/GenBank/DDBJ whole genome shotgun (WGS) entry which is preliminary data.</text>
</comment>
<protein>
    <submittedName>
        <fullName evidence="1">Uncharacterized protein</fullName>
    </submittedName>
</protein>
<evidence type="ECO:0000313" key="2">
    <source>
        <dbReference type="Proteomes" id="UP001244207"/>
    </source>
</evidence>
<dbReference type="AlphaFoldDB" id="A0AAD8UHI0"/>
<keyword evidence="2" id="KW-1185">Reference proteome</keyword>
<dbReference type="Proteomes" id="UP001244207">
    <property type="component" value="Unassembled WGS sequence"/>
</dbReference>
<proteinExistence type="predicted"/>
<sequence>MRSLAHSISLLVPESVLIAQSTLQIRLDSRNQPALLFRHIALYQSQYLYLTPAWPSPAVLSFVCARSSSDPTSLIGSARGCTDMVSHVI</sequence>
<organism evidence="1 2">
    <name type="scientific">Glomerella acutata</name>
    <name type="common">Colletotrichum acutatum</name>
    <dbReference type="NCBI Taxonomy" id="27357"/>
    <lineage>
        <taxon>Eukaryota</taxon>
        <taxon>Fungi</taxon>
        <taxon>Dikarya</taxon>
        <taxon>Ascomycota</taxon>
        <taxon>Pezizomycotina</taxon>
        <taxon>Sordariomycetes</taxon>
        <taxon>Hypocreomycetidae</taxon>
        <taxon>Glomerellales</taxon>
        <taxon>Glomerellaceae</taxon>
        <taxon>Colletotrichum</taxon>
        <taxon>Colletotrichum acutatum species complex</taxon>
    </lineage>
</organism>
<gene>
    <name evidence="1" type="ORF">BDZ83DRAFT_464425</name>
</gene>